<dbReference type="OrthoDB" id="2046097at2"/>
<name>A0A6B8RQ37_9BACL</name>
<proteinExistence type="predicted"/>
<dbReference type="KEGG" id="ppsc:EHS13_23575"/>
<dbReference type="RefSeq" id="WP_155702759.1">
    <property type="nucleotide sequence ID" value="NZ_CP034235.1"/>
</dbReference>
<protein>
    <submittedName>
        <fullName evidence="1">Uncharacterized protein</fullName>
    </submittedName>
</protein>
<gene>
    <name evidence="1" type="ORF">EHS13_23575</name>
</gene>
<dbReference type="Proteomes" id="UP000426246">
    <property type="component" value="Chromosome"/>
</dbReference>
<organism evidence="1 2">
    <name type="scientific">Paenibacillus psychroresistens</name>
    <dbReference type="NCBI Taxonomy" id="1778678"/>
    <lineage>
        <taxon>Bacteria</taxon>
        <taxon>Bacillati</taxon>
        <taxon>Bacillota</taxon>
        <taxon>Bacilli</taxon>
        <taxon>Bacillales</taxon>
        <taxon>Paenibacillaceae</taxon>
        <taxon>Paenibacillus</taxon>
    </lineage>
</organism>
<reference evidence="2" key="1">
    <citation type="submission" date="2018-11" db="EMBL/GenBank/DDBJ databases">
        <title>Complete genome sequence of Paenibacillus sp. ML311-T8.</title>
        <authorList>
            <person name="Nam Y.-D."/>
            <person name="Kang J."/>
            <person name="Chung W.-H."/>
            <person name="Park Y.S."/>
        </authorList>
    </citation>
    <scope>NUCLEOTIDE SEQUENCE [LARGE SCALE GENOMIC DNA]</scope>
    <source>
        <strain evidence="2">ML311-T8</strain>
    </source>
</reference>
<sequence>MAGVKTFVNLSQAVLQITLFVRQGADPVNQDGTATFTLNPEESLLVQYGSDLNPFLNGFTLFAILNGDLYSKVQFVTVRDSEFDKLLNYHEFIFFSKIITDYVVSAANPPVQL</sequence>
<evidence type="ECO:0000313" key="2">
    <source>
        <dbReference type="Proteomes" id="UP000426246"/>
    </source>
</evidence>
<dbReference type="AlphaFoldDB" id="A0A6B8RQ37"/>
<keyword evidence="2" id="KW-1185">Reference proteome</keyword>
<dbReference type="EMBL" id="CP034235">
    <property type="protein sequence ID" value="QGQ97655.1"/>
    <property type="molecule type" value="Genomic_DNA"/>
</dbReference>
<evidence type="ECO:0000313" key="1">
    <source>
        <dbReference type="EMBL" id="QGQ97655.1"/>
    </source>
</evidence>
<accession>A0A6B8RQ37</accession>